<keyword evidence="4" id="KW-1185">Reference proteome</keyword>
<feature type="region of interest" description="Disordered" evidence="1">
    <location>
        <begin position="38"/>
        <end position="109"/>
    </location>
</feature>
<evidence type="ECO:0000256" key="1">
    <source>
        <dbReference type="SAM" id="MobiDB-lite"/>
    </source>
</evidence>
<dbReference type="Proteomes" id="UP000216063">
    <property type="component" value="Unassembled WGS sequence"/>
</dbReference>
<comment type="caution">
    <text evidence="3">The sequence shown here is derived from an EMBL/GenBank/DDBJ whole genome shotgun (WGS) entry which is preliminary data.</text>
</comment>
<gene>
    <name evidence="3" type="ORF">CG716_22140</name>
</gene>
<dbReference type="InterPro" id="IPR025442">
    <property type="entry name" value="DUF4185"/>
</dbReference>
<proteinExistence type="predicted"/>
<dbReference type="RefSeq" id="WP_094483273.1">
    <property type="nucleotide sequence ID" value="NZ_JACKSC010000403.1"/>
</dbReference>
<reference evidence="3 4" key="1">
    <citation type="submission" date="2017-07" db="EMBL/GenBank/DDBJ databases">
        <title>The new phylogeny of genus Mycobacterium.</title>
        <authorList>
            <person name="Tortoli E."/>
            <person name="Trovato A."/>
            <person name="Cirillo D.M."/>
        </authorList>
    </citation>
    <scope>NUCLEOTIDE SEQUENCE [LARGE SCALE GENOMIC DNA]</scope>
    <source>
        <strain evidence="3 4">ATCC 33027</strain>
    </source>
</reference>
<dbReference type="AlphaFoldDB" id="A0A255DA72"/>
<dbReference type="EMBL" id="NOZR01000022">
    <property type="protein sequence ID" value="OYN76327.1"/>
    <property type="molecule type" value="Genomic_DNA"/>
</dbReference>
<dbReference type="Pfam" id="PF13810">
    <property type="entry name" value="DUF4185"/>
    <property type="match status" value="2"/>
</dbReference>
<evidence type="ECO:0000313" key="3">
    <source>
        <dbReference type="EMBL" id="OYN76327.1"/>
    </source>
</evidence>
<feature type="domain" description="DUF4185" evidence="2">
    <location>
        <begin position="203"/>
        <end position="432"/>
    </location>
</feature>
<evidence type="ECO:0000259" key="2">
    <source>
        <dbReference type="Pfam" id="PF13810"/>
    </source>
</evidence>
<feature type="domain" description="DUF4185" evidence="2">
    <location>
        <begin position="467"/>
        <end position="563"/>
    </location>
</feature>
<evidence type="ECO:0000313" key="4">
    <source>
        <dbReference type="Proteomes" id="UP000216063"/>
    </source>
</evidence>
<name>A0A255DA72_9MYCO</name>
<accession>A0A255DA72</accession>
<protein>
    <submittedName>
        <fullName evidence="3">Carbohydrate-binding protein</fullName>
    </submittedName>
</protein>
<organism evidence="3 4">
    <name type="scientific">Mycolicibacterium sphagni</name>
    <dbReference type="NCBI Taxonomy" id="1786"/>
    <lineage>
        <taxon>Bacteria</taxon>
        <taxon>Bacillati</taxon>
        <taxon>Actinomycetota</taxon>
        <taxon>Actinomycetes</taxon>
        <taxon>Mycobacteriales</taxon>
        <taxon>Mycobacteriaceae</taxon>
        <taxon>Mycolicibacterium</taxon>
    </lineage>
</organism>
<sequence length="578" mass="59714">MGPSMNASAYVGRIGGLAVGLGVGVAILAGAGAAWAETAGSGDSGSSTHSSSGTGSSPAKASKPAASSARAAGKANSNRAAASTSGGASTSSTGAAAISPAATSETVSSTIRSTASATAATTAVARTGTSNSPALPVPDATALLATARRDLEHVASSIRAFAAAASTTMTRAAASVNSSVSSLTSNPIGWVTGQVNGTWPQTNNTSGFGIYGTDLGIIWENGLTGKIQIAFGDTFSGPNQTGTWRSNVLLLSIDNNLSNGMTLLQTGYAYQFIASVPSALFPFIGSEVTIIPTSAISVLDQQYVNYMSVKSWDSPGRWTTNYSAISMYNQATNTWNLVTSTIRSASWFGSSTPYVPGDQNFQQAAYVLEPADQVAPGGTQYLYAFGTPSGRAGSAYLSRVPVGDVTDLSQYQYWNGTDWVTDKPVAAVAIIGDSTHSTGLFGPIIDWANNPKVLGGYLGGLFGAKTGGNVSEMSVQYNDYLGKYVMMYTNSQNNVVLRYADEPNGQWSAPITVATSAQYPGLYAPMIHPWSGTGQLVDNNGDPDVSNLYWDMSIWGNYNVILMSTNLASLKASLTTTT</sequence>
<dbReference type="OrthoDB" id="284233at2"/>